<comment type="caution">
    <text evidence="1">The sequence shown here is derived from an EMBL/GenBank/DDBJ whole genome shotgun (WGS) entry which is preliminary data.</text>
</comment>
<evidence type="ECO:0000313" key="1">
    <source>
        <dbReference type="EMBL" id="ORZ36682.1"/>
    </source>
</evidence>
<dbReference type="EMBL" id="MCFL01000016">
    <property type="protein sequence ID" value="ORZ36682.1"/>
    <property type="molecule type" value="Genomic_DNA"/>
</dbReference>
<name>A0A1Y2HU58_9FUNG</name>
<reference evidence="1 2" key="1">
    <citation type="submission" date="2016-07" db="EMBL/GenBank/DDBJ databases">
        <title>Pervasive Adenine N6-methylation of Active Genes in Fungi.</title>
        <authorList>
            <consortium name="DOE Joint Genome Institute"/>
            <person name="Mondo S.J."/>
            <person name="Dannebaum R.O."/>
            <person name="Kuo R.C."/>
            <person name="Labutti K."/>
            <person name="Haridas S."/>
            <person name="Kuo A."/>
            <person name="Salamov A."/>
            <person name="Ahrendt S.R."/>
            <person name="Lipzen A."/>
            <person name="Sullivan W."/>
            <person name="Andreopoulos W.B."/>
            <person name="Clum A."/>
            <person name="Lindquist E."/>
            <person name="Daum C."/>
            <person name="Ramamoorthy G.K."/>
            <person name="Gryganskyi A."/>
            <person name="Culley D."/>
            <person name="Magnuson J.K."/>
            <person name="James T.Y."/>
            <person name="O'Malley M.A."/>
            <person name="Stajich J.E."/>
            <person name="Spatafora J.W."/>
            <person name="Visel A."/>
            <person name="Grigoriev I.V."/>
        </authorList>
    </citation>
    <scope>NUCLEOTIDE SEQUENCE [LARGE SCALE GENOMIC DNA]</scope>
    <source>
        <strain evidence="1 2">PL171</strain>
    </source>
</reference>
<keyword evidence="2" id="KW-1185">Reference proteome</keyword>
<dbReference type="Proteomes" id="UP000193411">
    <property type="component" value="Unassembled WGS sequence"/>
</dbReference>
<gene>
    <name evidence="1" type="ORF">BCR44DRAFT_83666</name>
</gene>
<sequence length="63" mass="6822">MSDRVIGQGVGCEAKLAVFGHSAAGMWYSLAHRGSKWKASPTCDKTWPWSLAINRDDATNVGK</sequence>
<proteinExistence type="predicted"/>
<dbReference type="AlphaFoldDB" id="A0A1Y2HU58"/>
<organism evidence="1 2">
    <name type="scientific">Catenaria anguillulae PL171</name>
    <dbReference type="NCBI Taxonomy" id="765915"/>
    <lineage>
        <taxon>Eukaryota</taxon>
        <taxon>Fungi</taxon>
        <taxon>Fungi incertae sedis</taxon>
        <taxon>Blastocladiomycota</taxon>
        <taxon>Blastocladiomycetes</taxon>
        <taxon>Blastocladiales</taxon>
        <taxon>Catenariaceae</taxon>
        <taxon>Catenaria</taxon>
    </lineage>
</organism>
<accession>A0A1Y2HU58</accession>
<protein>
    <submittedName>
        <fullName evidence="1">Uncharacterized protein</fullName>
    </submittedName>
</protein>
<evidence type="ECO:0000313" key="2">
    <source>
        <dbReference type="Proteomes" id="UP000193411"/>
    </source>
</evidence>